<name>A0A3P9M4M3_ORYLA</name>
<reference key="1">
    <citation type="journal article" date="2007" name="Nature">
        <title>The medaka draft genome and insights into vertebrate genome evolution.</title>
        <authorList>
            <person name="Kasahara M."/>
            <person name="Naruse K."/>
            <person name="Sasaki S."/>
            <person name="Nakatani Y."/>
            <person name="Qu W."/>
            <person name="Ahsan B."/>
            <person name="Yamada T."/>
            <person name="Nagayasu Y."/>
            <person name="Doi K."/>
            <person name="Kasai Y."/>
            <person name="Jindo T."/>
            <person name="Kobayashi D."/>
            <person name="Shimada A."/>
            <person name="Toyoda A."/>
            <person name="Kuroki Y."/>
            <person name="Fujiyama A."/>
            <person name="Sasaki T."/>
            <person name="Shimizu A."/>
            <person name="Asakawa S."/>
            <person name="Shimizu N."/>
            <person name="Hashimoto S."/>
            <person name="Yang J."/>
            <person name="Lee Y."/>
            <person name="Matsushima K."/>
            <person name="Sugano S."/>
            <person name="Sakaizumi M."/>
            <person name="Narita T."/>
            <person name="Ohishi K."/>
            <person name="Haga S."/>
            <person name="Ohta F."/>
            <person name="Nomoto H."/>
            <person name="Nogata K."/>
            <person name="Morishita T."/>
            <person name="Endo T."/>
            <person name="Shin-I T."/>
            <person name="Takeda H."/>
            <person name="Morishita S."/>
            <person name="Kohara Y."/>
        </authorList>
    </citation>
    <scope>NUCLEOTIDE SEQUENCE [LARGE SCALE GENOMIC DNA]</scope>
    <source>
        <strain>Hd-rR</strain>
    </source>
</reference>
<sequence length="78" mass="8787">SRWTASPLSCIVYPFPLFSYTHLSCLDRPSACWSSWLCVVVAWWSPRSVGNYFVLVKCIHREINAATVPTPSFCGCNT</sequence>
<protein>
    <submittedName>
        <fullName evidence="1">Uncharacterized protein</fullName>
    </submittedName>
</protein>
<dbReference type="AlphaFoldDB" id="A0A3P9M4M3"/>
<accession>A0A3P9M4M3</accession>
<evidence type="ECO:0000313" key="2">
    <source>
        <dbReference type="Proteomes" id="UP000265180"/>
    </source>
</evidence>
<reference evidence="1" key="4">
    <citation type="submission" date="2025-09" db="UniProtKB">
        <authorList>
            <consortium name="Ensembl"/>
        </authorList>
    </citation>
    <scope>IDENTIFICATION</scope>
    <source>
        <strain evidence="1">HNI</strain>
    </source>
</reference>
<organism evidence="1 2">
    <name type="scientific">Oryzias latipes</name>
    <name type="common">Japanese rice fish</name>
    <name type="synonym">Japanese killifish</name>
    <dbReference type="NCBI Taxonomy" id="8090"/>
    <lineage>
        <taxon>Eukaryota</taxon>
        <taxon>Metazoa</taxon>
        <taxon>Chordata</taxon>
        <taxon>Craniata</taxon>
        <taxon>Vertebrata</taxon>
        <taxon>Euteleostomi</taxon>
        <taxon>Actinopterygii</taxon>
        <taxon>Neopterygii</taxon>
        <taxon>Teleostei</taxon>
        <taxon>Neoteleostei</taxon>
        <taxon>Acanthomorphata</taxon>
        <taxon>Ovalentaria</taxon>
        <taxon>Atherinomorphae</taxon>
        <taxon>Beloniformes</taxon>
        <taxon>Adrianichthyidae</taxon>
        <taxon>Oryziinae</taxon>
        <taxon>Oryzias</taxon>
    </lineage>
</organism>
<proteinExistence type="predicted"/>
<reference evidence="1 2" key="2">
    <citation type="submission" date="2017-04" db="EMBL/GenBank/DDBJ databases">
        <title>CpG methylation of centromeres and impact of large insertions on vertebrate speciation.</title>
        <authorList>
            <person name="Ichikawa K."/>
            <person name="Yoshimura J."/>
            <person name="Morishita S."/>
        </authorList>
    </citation>
    <scope>NUCLEOTIDE SEQUENCE</scope>
    <source>
        <strain evidence="1 2">HNI</strain>
    </source>
</reference>
<dbReference type="Ensembl" id="ENSORLT00020017094.1">
    <property type="protein sequence ID" value="ENSORLP00020028012.1"/>
    <property type="gene ID" value="ENSORLG00020011270.1"/>
</dbReference>
<reference evidence="1" key="3">
    <citation type="submission" date="2025-08" db="UniProtKB">
        <authorList>
            <consortium name="Ensembl"/>
        </authorList>
    </citation>
    <scope>IDENTIFICATION</scope>
    <source>
        <strain evidence="1">HNI</strain>
    </source>
</reference>
<dbReference type="Proteomes" id="UP000265180">
    <property type="component" value="Chromosome 9"/>
</dbReference>
<evidence type="ECO:0000313" key="1">
    <source>
        <dbReference type="Ensembl" id="ENSORLP00020028012.1"/>
    </source>
</evidence>